<feature type="signal peptide" evidence="6">
    <location>
        <begin position="1"/>
        <end position="16"/>
    </location>
</feature>
<evidence type="ECO:0000256" key="1">
    <source>
        <dbReference type="ARBA" id="ARBA00001695"/>
    </source>
</evidence>
<comment type="catalytic activity">
    <reaction evidence="1 6">
        <text>The enzyme specifically hydrolyzes (1-&gt;4)-beta-D-galactosidic linkages in type I arabinogalactans.</text>
        <dbReference type="EC" id="3.2.1.89"/>
    </reaction>
</comment>
<proteinExistence type="inferred from homology"/>
<organism evidence="7">
    <name type="scientific">Lentimicrobium saccharophilum</name>
    <dbReference type="NCBI Taxonomy" id="1678841"/>
    <lineage>
        <taxon>Bacteria</taxon>
        <taxon>Pseudomonadati</taxon>
        <taxon>Bacteroidota</taxon>
        <taxon>Bacteroidia</taxon>
        <taxon>Bacteroidales</taxon>
        <taxon>Lentimicrobiaceae</taxon>
        <taxon>Lentimicrobium</taxon>
    </lineage>
</organism>
<dbReference type="Proteomes" id="UP000053091">
    <property type="component" value="Unassembled WGS sequence"/>
</dbReference>
<keyword evidence="4 6" id="KW-0378">Hydrolase</keyword>
<dbReference type="PANTHER" id="PTHR34983">
    <property type="entry name" value="ARABINOGALACTAN ENDO-BETA-1,4-GALACTANASE A"/>
    <property type="match status" value="1"/>
</dbReference>
<dbReference type="InterPro" id="IPR011683">
    <property type="entry name" value="Glyco_hydro_53"/>
</dbReference>
<protein>
    <recommendedName>
        <fullName evidence="3 6">Arabinogalactan endo-beta-1,4-galactanase</fullName>
        <ecNumber evidence="3 6">3.2.1.89</ecNumber>
    </recommendedName>
</protein>
<dbReference type="AlphaFoldDB" id="A0A0S7BY74"/>
<dbReference type="GO" id="GO:0015926">
    <property type="term" value="F:glucosidase activity"/>
    <property type="evidence" value="ECO:0007669"/>
    <property type="project" value="InterPro"/>
</dbReference>
<dbReference type="EMBL" id="DF968182">
    <property type="protein sequence ID" value="GAP41910.1"/>
    <property type="molecule type" value="Genomic_DNA"/>
</dbReference>
<dbReference type="InterPro" id="IPR017853">
    <property type="entry name" value="GH"/>
</dbReference>
<dbReference type="Pfam" id="PF07745">
    <property type="entry name" value="Glyco_hydro_53"/>
    <property type="match status" value="1"/>
</dbReference>
<dbReference type="PANTHER" id="PTHR34983:SF1">
    <property type="entry name" value="ARABINOGALACTAN ENDO-BETA-1,4-GALACTANASE A"/>
    <property type="match status" value="1"/>
</dbReference>
<dbReference type="STRING" id="1678841.TBC1_1137"/>
<keyword evidence="6" id="KW-0732">Signal</keyword>
<dbReference type="GO" id="GO:0045490">
    <property type="term" value="P:pectin catabolic process"/>
    <property type="evidence" value="ECO:0007669"/>
    <property type="project" value="TreeGrafter"/>
</dbReference>
<accession>A0A0S7BY74</accession>
<comment type="similarity">
    <text evidence="2 6">Belongs to the glycosyl hydrolase 53 family.</text>
</comment>
<dbReference type="RefSeq" id="WP_062036777.1">
    <property type="nucleotide sequence ID" value="NZ_DF968182.1"/>
</dbReference>
<feature type="chain" id="PRO_5006520481" description="Arabinogalactan endo-beta-1,4-galactanase" evidence="6">
    <location>
        <begin position="17"/>
        <end position="477"/>
    </location>
</feature>
<name>A0A0S7BY74_9BACT</name>
<evidence type="ECO:0000256" key="6">
    <source>
        <dbReference type="RuleBase" id="RU361192"/>
    </source>
</evidence>
<evidence type="ECO:0000256" key="5">
    <source>
        <dbReference type="ARBA" id="ARBA00023295"/>
    </source>
</evidence>
<evidence type="ECO:0000256" key="4">
    <source>
        <dbReference type="ARBA" id="ARBA00022801"/>
    </source>
</evidence>
<dbReference type="Gene3D" id="3.20.20.80">
    <property type="entry name" value="Glycosidases"/>
    <property type="match status" value="1"/>
</dbReference>
<sequence length="477" mass="53274">MKRLKLIVLIFALVLAACNSGRLKEQSTDFSSFFRVATGKPVTLVLACYKTTLRAGHGEETRVRVSVADSLDREISDAELSFRISVTGDANLLDAGRNEMNPFSRADTLTVWEASLNRGVCEFVLIAGNTPGKFTVEASTEGLWPASHEIHLLPASFQLMQPAILPLPPSPHIHPPMIGADISFLPQLEDEGMKFYDKGVETDAIELLKNHGFNYIRLRIFVNPEHEKGYSPGKGYCGNDQTLAMARRVKAAGLNLLLDFHYSDYWADPQQQYKPSAWEGQDFETLQRSLRDYTAMVLSGLKAQGTLPQMVQVGNEINHGIVWPEGHIGNPDQLASLLKAGVAACREADPSMPVMMHLALGGQTEEAVFWFDNMLARGVDFDVIGLSYYPRWHGTPEDLSRTMHTLAERYGKDVNVAEYSAFKKEIHDLVFSLPGGRGQGACIWEPLNTWRRLFDDKGNALDEIRIYDNLAARYLRR</sequence>
<dbReference type="Gene3D" id="2.60.40.10">
    <property type="entry name" value="Immunoglobulins"/>
    <property type="match status" value="1"/>
</dbReference>
<gene>
    <name evidence="7" type="ORF">TBC1_1137</name>
</gene>
<dbReference type="PROSITE" id="PS51257">
    <property type="entry name" value="PROKAR_LIPOPROTEIN"/>
    <property type="match status" value="1"/>
</dbReference>
<keyword evidence="5 6" id="KW-0326">Glycosidase</keyword>
<dbReference type="EC" id="3.2.1.89" evidence="3 6"/>
<dbReference type="InterPro" id="IPR013783">
    <property type="entry name" value="Ig-like_fold"/>
</dbReference>
<dbReference type="SUPFAM" id="SSF51445">
    <property type="entry name" value="(Trans)glycosidases"/>
    <property type="match status" value="1"/>
</dbReference>
<keyword evidence="8" id="KW-1185">Reference proteome</keyword>
<evidence type="ECO:0000256" key="3">
    <source>
        <dbReference type="ARBA" id="ARBA00012556"/>
    </source>
</evidence>
<reference evidence="7" key="1">
    <citation type="journal article" date="2015" name="Genome Announc.">
        <title>Draft Genome Sequence of Bacteroidales Strain TBC1, a Novel Isolate from a Methanogenic Wastewater Treatment System.</title>
        <authorList>
            <person name="Tourlousse D.M."/>
            <person name="Matsuura N."/>
            <person name="Sun L."/>
            <person name="Toyonaga M."/>
            <person name="Kuroda K."/>
            <person name="Ohashi A."/>
            <person name="Cruz R."/>
            <person name="Yamaguchi T."/>
            <person name="Sekiguchi Y."/>
        </authorList>
    </citation>
    <scope>NUCLEOTIDE SEQUENCE [LARGE SCALE GENOMIC DNA]</scope>
    <source>
        <strain evidence="7">TBC1</strain>
    </source>
</reference>
<evidence type="ECO:0000256" key="2">
    <source>
        <dbReference type="ARBA" id="ARBA00010687"/>
    </source>
</evidence>
<dbReference type="GO" id="GO:0031218">
    <property type="term" value="F:arabinogalactan endo-1,4-beta-galactosidase activity"/>
    <property type="evidence" value="ECO:0007669"/>
    <property type="project" value="UniProtKB-EC"/>
</dbReference>
<evidence type="ECO:0000313" key="8">
    <source>
        <dbReference type="Proteomes" id="UP000053091"/>
    </source>
</evidence>
<evidence type="ECO:0000313" key="7">
    <source>
        <dbReference type="EMBL" id="GAP41910.1"/>
    </source>
</evidence>